<dbReference type="OrthoDB" id="2148418at2759"/>
<proteinExistence type="predicted"/>
<evidence type="ECO:0000313" key="4">
    <source>
        <dbReference type="EMBL" id="RNA10121.1"/>
    </source>
</evidence>
<reference evidence="4 5" key="1">
    <citation type="journal article" date="2018" name="Sci. Rep.">
        <title>Genomic signatures of local adaptation to the degree of environmental predictability in rotifers.</title>
        <authorList>
            <person name="Franch-Gras L."/>
            <person name="Hahn C."/>
            <person name="Garcia-Roger E.M."/>
            <person name="Carmona M.J."/>
            <person name="Serra M."/>
            <person name="Gomez A."/>
        </authorList>
    </citation>
    <scope>NUCLEOTIDE SEQUENCE [LARGE SCALE GENOMIC DNA]</scope>
    <source>
        <strain evidence="4">HYR1</strain>
    </source>
</reference>
<dbReference type="Proteomes" id="UP000276133">
    <property type="component" value="Unassembled WGS sequence"/>
</dbReference>
<evidence type="ECO:0000256" key="2">
    <source>
        <dbReference type="ARBA" id="ARBA00022490"/>
    </source>
</evidence>
<feature type="non-terminal residue" evidence="4">
    <location>
        <position position="214"/>
    </location>
</feature>
<name>A0A3M7QGF3_BRAPC</name>
<comment type="caution">
    <text evidence="4">The sequence shown here is derived from an EMBL/GenBank/DDBJ whole genome shotgun (WGS) entry which is preliminary data.</text>
</comment>
<dbReference type="GO" id="GO:0005737">
    <property type="term" value="C:cytoplasm"/>
    <property type="evidence" value="ECO:0007669"/>
    <property type="project" value="UniProtKB-SubCell"/>
</dbReference>
<comment type="subcellular location">
    <subcellularLocation>
        <location evidence="1">Cytoplasm</location>
    </subcellularLocation>
</comment>
<feature type="domain" description="Abnormal spindle-like microcephaly-associated protein ASH" evidence="3">
    <location>
        <begin position="35"/>
        <end position="117"/>
    </location>
</feature>
<dbReference type="AlphaFoldDB" id="A0A3M7QGF3"/>
<accession>A0A3M7QGF3</accession>
<dbReference type="STRING" id="10195.A0A3M7QGF3"/>
<dbReference type="EMBL" id="REGN01006297">
    <property type="protein sequence ID" value="RNA10121.1"/>
    <property type="molecule type" value="Genomic_DNA"/>
</dbReference>
<sequence length="214" mass="24218">MTDCVANSHGLVFSISPAKKQPKSKKDDEDEENILTLAPFTKPPKINFGQLKINESVQRSVLIINPQQFDLDLIVTNNELNINNIQLKIEKLKNVNLKITWCPEKPGNHKFAILFEVTNSARLKFLVHAFGVCIKPEEKKPIRKPFNMLQPLKKKTEKAPVQKKETTVSTKYKTTTTTTTTIYKKSAGQKSKFDETVIIEKSGNKENSNHLGIT</sequence>
<dbReference type="Pfam" id="PF15780">
    <property type="entry name" value="ASH"/>
    <property type="match status" value="1"/>
</dbReference>
<keyword evidence="2" id="KW-0963">Cytoplasm</keyword>
<dbReference type="Gene3D" id="2.60.40.10">
    <property type="entry name" value="Immunoglobulins"/>
    <property type="match status" value="1"/>
</dbReference>
<evidence type="ECO:0000256" key="1">
    <source>
        <dbReference type="ARBA" id="ARBA00004496"/>
    </source>
</evidence>
<gene>
    <name evidence="4" type="ORF">BpHYR1_015948</name>
</gene>
<keyword evidence="5" id="KW-1185">Reference proteome</keyword>
<evidence type="ECO:0000259" key="3">
    <source>
        <dbReference type="Pfam" id="PF15780"/>
    </source>
</evidence>
<organism evidence="4 5">
    <name type="scientific">Brachionus plicatilis</name>
    <name type="common">Marine rotifer</name>
    <name type="synonym">Brachionus muelleri</name>
    <dbReference type="NCBI Taxonomy" id="10195"/>
    <lineage>
        <taxon>Eukaryota</taxon>
        <taxon>Metazoa</taxon>
        <taxon>Spiralia</taxon>
        <taxon>Gnathifera</taxon>
        <taxon>Rotifera</taxon>
        <taxon>Eurotatoria</taxon>
        <taxon>Monogononta</taxon>
        <taxon>Pseudotrocha</taxon>
        <taxon>Ploima</taxon>
        <taxon>Brachionidae</taxon>
        <taxon>Brachionus</taxon>
    </lineage>
</organism>
<dbReference type="InterPro" id="IPR031549">
    <property type="entry name" value="ASH"/>
</dbReference>
<protein>
    <submittedName>
        <fullName evidence="4">Abnormal spindle-like microcephaly-associated-like protein</fullName>
    </submittedName>
</protein>
<evidence type="ECO:0000313" key="5">
    <source>
        <dbReference type="Proteomes" id="UP000276133"/>
    </source>
</evidence>
<dbReference type="InterPro" id="IPR013783">
    <property type="entry name" value="Ig-like_fold"/>
</dbReference>